<evidence type="ECO:0000256" key="4">
    <source>
        <dbReference type="ARBA" id="ARBA00022989"/>
    </source>
</evidence>
<protein>
    <recommendedName>
        <fullName evidence="8">Xylanolytic transcriptional activator regulatory domain-containing protein</fullName>
    </recommendedName>
</protein>
<evidence type="ECO:0000256" key="6">
    <source>
        <dbReference type="ARBA" id="ARBA00023242"/>
    </source>
</evidence>
<keyword evidence="6" id="KW-0539">Nucleus</keyword>
<feature type="transmembrane region" description="Helical" evidence="7">
    <location>
        <begin position="159"/>
        <end position="177"/>
    </location>
</feature>
<dbReference type="EMBL" id="KN847500">
    <property type="protein sequence ID" value="KIW10291.1"/>
    <property type="molecule type" value="Genomic_DNA"/>
</dbReference>
<gene>
    <name evidence="9" type="ORF">PV08_11253</name>
</gene>
<feature type="transmembrane region" description="Helical" evidence="7">
    <location>
        <begin position="121"/>
        <end position="147"/>
    </location>
</feature>
<evidence type="ECO:0000256" key="1">
    <source>
        <dbReference type="ARBA" id="ARBA00004141"/>
    </source>
</evidence>
<evidence type="ECO:0000256" key="2">
    <source>
        <dbReference type="ARBA" id="ARBA00022448"/>
    </source>
</evidence>
<keyword evidence="2" id="KW-0813">Transport</keyword>
<evidence type="ECO:0000256" key="3">
    <source>
        <dbReference type="ARBA" id="ARBA00022692"/>
    </source>
</evidence>
<dbReference type="Proteomes" id="UP000053328">
    <property type="component" value="Unassembled WGS sequence"/>
</dbReference>
<feature type="transmembrane region" description="Helical" evidence="7">
    <location>
        <begin position="221"/>
        <end position="240"/>
    </location>
</feature>
<dbReference type="InterPro" id="IPR007219">
    <property type="entry name" value="XnlR_reg_dom"/>
</dbReference>
<evidence type="ECO:0000256" key="5">
    <source>
        <dbReference type="ARBA" id="ARBA00023136"/>
    </source>
</evidence>
<dbReference type="PANTHER" id="PTHR43791">
    <property type="entry name" value="PERMEASE-RELATED"/>
    <property type="match status" value="1"/>
</dbReference>
<accession>A0A0D1Y5V5</accession>
<keyword evidence="3 7" id="KW-0812">Transmembrane</keyword>
<name>A0A0D1Y5V5_9EURO</name>
<dbReference type="RefSeq" id="XP_016230507.1">
    <property type="nucleotide sequence ID" value="XM_016385563.1"/>
</dbReference>
<keyword evidence="5 7" id="KW-0472">Membrane</keyword>
<evidence type="ECO:0000313" key="9">
    <source>
        <dbReference type="EMBL" id="KIW10291.1"/>
    </source>
</evidence>
<dbReference type="SUPFAM" id="SSF103473">
    <property type="entry name" value="MFS general substrate transporter"/>
    <property type="match status" value="1"/>
</dbReference>
<sequence>MSTAGGRGDALAVLEKDVPYDTGALGGNLANPGTWRGVTLSPPGTVFCDGSFPGLQLGSFVKAAVDRQHEQEALAGQLDVEVKRIKRIVRRLDSRLVLILAVLYVWAFIDRGKPANFFVGYILIDAPATFIVRKIGALVWLPTIVVCSCNAKDWKVWEFSFHGLFNNTALYAFAYFLPVILQKSLHYPTSKAQLFTFPPYAVAAQWILFCAWICDRLKVRGLMLVLNSSLYMIGVCITAFCENPHARYGGVFIGVMGITGNASNPWAYAHNNVGKLVANQIGGSNSDSRLVGQAERALCAVIIAGNIFQAKDAPAYRTALIIYIAFQSFNILLVVNNSVDFARAHKKDKQRGVDHRRNARFLDLAFTSDLPQEAFNDNAHIHHDSRGPIGRVEPETSFSRFGSPLPALHFETREQASRGSGQAELNANCRPVWKISGHHYRQIVTNIQKFDQVMPKGFSMPSRHTMFRFLEGAIKGYYEHLPNLHVLTFSPVQATPELILSMCAIGVLFRFEAHRCPMMFHAAKAIAFEQIKIQEQARLAARASLQPQIPLSMSLGLNNTQRPSELKLADIGDKVMDPDVQTLQALIALLCLGAWGSQPELVKEAIALQSVAAPMVRGDGFSRLRVTSSPCAGMSEWHRWVLQESRKRTKLMTYCNWSPLPTTYLR</sequence>
<dbReference type="Pfam" id="PF04082">
    <property type="entry name" value="Fungal_trans"/>
    <property type="match status" value="1"/>
</dbReference>
<evidence type="ECO:0000259" key="8">
    <source>
        <dbReference type="Pfam" id="PF04082"/>
    </source>
</evidence>
<dbReference type="VEuPathDB" id="FungiDB:PV08_11253"/>
<keyword evidence="10" id="KW-1185">Reference proteome</keyword>
<reference evidence="9 10" key="1">
    <citation type="submission" date="2015-01" db="EMBL/GenBank/DDBJ databases">
        <title>The Genome Sequence of Exophiala spinifera CBS89968.</title>
        <authorList>
            <consortium name="The Broad Institute Genomics Platform"/>
            <person name="Cuomo C."/>
            <person name="de Hoog S."/>
            <person name="Gorbushina A."/>
            <person name="Stielow B."/>
            <person name="Teixiera M."/>
            <person name="Abouelleil A."/>
            <person name="Chapman S.B."/>
            <person name="Priest M."/>
            <person name="Young S.K."/>
            <person name="Wortman J."/>
            <person name="Nusbaum C."/>
            <person name="Birren B."/>
        </authorList>
    </citation>
    <scope>NUCLEOTIDE SEQUENCE [LARGE SCALE GENOMIC DNA]</scope>
    <source>
        <strain evidence="9 10">CBS 89968</strain>
    </source>
</reference>
<dbReference type="GO" id="GO:0016020">
    <property type="term" value="C:membrane"/>
    <property type="evidence" value="ECO:0007669"/>
    <property type="project" value="UniProtKB-SubCell"/>
</dbReference>
<keyword evidence="4 7" id="KW-1133">Transmembrane helix</keyword>
<dbReference type="OrthoDB" id="654211at2759"/>
<dbReference type="GO" id="GO:0003677">
    <property type="term" value="F:DNA binding"/>
    <property type="evidence" value="ECO:0007669"/>
    <property type="project" value="InterPro"/>
</dbReference>
<comment type="subcellular location">
    <subcellularLocation>
        <location evidence="1">Membrane</location>
        <topology evidence="1">Multi-pass membrane protein</topology>
    </subcellularLocation>
</comment>
<dbReference type="AlphaFoldDB" id="A0A0D1Y5V5"/>
<dbReference type="GO" id="GO:0008270">
    <property type="term" value="F:zinc ion binding"/>
    <property type="evidence" value="ECO:0007669"/>
    <property type="project" value="InterPro"/>
</dbReference>
<dbReference type="GO" id="GO:0022857">
    <property type="term" value="F:transmembrane transporter activity"/>
    <property type="evidence" value="ECO:0007669"/>
    <property type="project" value="TreeGrafter"/>
</dbReference>
<dbReference type="STRING" id="91928.A0A0D1Y5V5"/>
<evidence type="ECO:0000256" key="7">
    <source>
        <dbReference type="SAM" id="Phobius"/>
    </source>
</evidence>
<dbReference type="InterPro" id="IPR036259">
    <property type="entry name" value="MFS_trans_sf"/>
</dbReference>
<feature type="transmembrane region" description="Helical" evidence="7">
    <location>
        <begin position="197"/>
        <end position="214"/>
    </location>
</feature>
<organism evidence="9 10">
    <name type="scientific">Exophiala spinifera</name>
    <dbReference type="NCBI Taxonomy" id="91928"/>
    <lineage>
        <taxon>Eukaryota</taxon>
        <taxon>Fungi</taxon>
        <taxon>Dikarya</taxon>
        <taxon>Ascomycota</taxon>
        <taxon>Pezizomycotina</taxon>
        <taxon>Eurotiomycetes</taxon>
        <taxon>Chaetothyriomycetidae</taxon>
        <taxon>Chaetothyriales</taxon>
        <taxon>Herpotrichiellaceae</taxon>
        <taxon>Exophiala</taxon>
    </lineage>
</organism>
<dbReference type="Gene3D" id="1.20.1250.20">
    <property type="entry name" value="MFS general substrate transporter like domains"/>
    <property type="match status" value="1"/>
</dbReference>
<dbReference type="GO" id="GO:0006351">
    <property type="term" value="P:DNA-templated transcription"/>
    <property type="evidence" value="ECO:0007669"/>
    <property type="project" value="InterPro"/>
</dbReference>
<feature type="domain" description="Xylanolytic transcriptional activator regulatory" evidence="8">
    <location>
        <begin position="477"/>
        <end position="655"/>
    </location>
</feature>
<feature type="transmembrane region" description="Helical" evidence="7">
    <location>
        <begin position="92"/>
        <end position="109"/>
    </location>
</feature>
<evidence type="ECO:0000313" key="10">
    <source>
        <dbReference type="Proteomes" id="UP000053328"/>
    </source>
</evidence>
<dbReference type="PANTHER" id="PTHR43791:SF47">
    <property type="entry name" value="MAJOR FACILITATOR SUPERFAMILY (MFS) PROFILE DOMAIN-CONTAINING PROTEIN-RELATED"/>
    <property type="match status" value="1"/>
</dbReference>
<dbReference type="HOGENOM" id="CLU_412211_0_0_1"/>
<proteinExistence type="predicted"/>
<dbReference type="GeneID" id="27338336"/>